<feature type="region of interest" description="Disordered" evidence="1">
    <location>
        <begin position="35"/>
        <end position="63"/>
    </location>
</feature>
<name>A0A834LAA9_RHOSS</name>
<dbReference type="PANTHER" id="PTHR11439">
    <property type="entry name" value="GAG-POL-RELATED RETROTRANSPOSON"/>
    <property type="match status" value="1"/>
</dbReference>
<sequence length="295" mass="32567">MESINVVVDDMSYTDIDTSNGDAFEFFNFQEPTVNIESQEDVDSDRNSEEEEDIKVEEKGEPTEEIASLKPSARVKLNHPEAQVIGKVTDPMKTRKQVRDEVDKGLFISQSNYAKGLVSKFGLESAKHARTPMSTTTKLARDSENTDIDQTLYRSMIGSLLYLTASRPDIAFSVGLCARYQACPKESHLSAVKRIIKYISGTLGQGIWFTRDTTANLAGYCDADWAGCADDRKSTSGGCFYIGNNLVSWLSKKQNSISLSTAEAEYIAAGKQPLTVEEMLLNLTLVSTTPIIDNL</sequence>
<evidence type="ECO:0000313" key="2">
    <source>
        <dbReference type="EMBL" id="KAF7126654.1"/>
    </source>
</evidence>
<evidence type="ECO:0000256" key="1">
    <source>
        <dbReference type="SAM" id="MobiDB-lite"/>
    </source>
</evidence>
<dbReference type="EMBL" id="WJXA01000011">
    <property type="protein sequence ID" value="KAF7126654.1"/>
    <property type="molecule type" value="Genomic_DNA"/>
</dbReference>
<reference evidence="2" key="1">
    <citation type="submission" date="2019-11" db="EMBL/GenBank/DDBJ databases">
        <authorList>
            <person name="Liu Y."/>
            <person name="Hou J."/>
            <person name="Li T.-Q."/>
            <person name="Guan C.-H."/>
            <person name="Wu X."/>
            <person name="Wu H.-Z."/>
            <person name="Ling F."/>
            <person name="Zhang R."/>
            <person name="Shi X.-G."/>
            <person name="Ren J.-P."/>
            <person name="Chen E.-F."/>
            <person name="Sun J.-M."/>
        </authorList>
    </citation>
    <scope>NUCLEOTIDE SEQUENCE</scope>
    <source>
        <strain evidence="2">Adult_tree_wgs_1</strain>
        <tissue evidence="2">Leaves</tissue>
    </source>
</reference>
<dbReference type="Proteomes" id="UP000626092">
    <property type="component" value="Unassembled WGS sequence"/>
</dbReference>
<accession>A0A834LAA9</accession>
<gene>
    <name evidence="2" type="ORF">RHSIM_Rhsim11G0023400</name>
</gene>
<organism evidence="2 3">
    <name type="scientific">Rhododendron simsii</name>
    <name type="common">Sims's rhododendron</name>
    <dbReference type="NCBI Taxonomy" id="118357"/>
    <lineage>
        <taxon>Eukaryota</taxon>
        <taxon>Viridiplantae</taxon>
        <taxon>Streptophyta</taxon>
        <taxon>Embryophyta</taxon>
        <taxon>Tracheophyta</taxon>
        <taxon>Spermatophyta</taxon>
        <taxon>Magnoliopsida</taxon>
        <taxon>eudicotyledons</taxon>
        <taxon>Gunneridae</taxon>
        <taxon>Pentapetalae</taxon>
        <taxon>asterids</taxon>
        <taxon>Ericales</taxon>
        <taxon>Ericaceae</taxon>
        <taxon>Ericoideae</taxon>
        <taxon>Rhodoreae</taxon>
        <taxon>Rhododendron</taxon>
    </lineage>
</organism>
<feature type="compositionally biased region" description="Acidic residues" evidence="1">
    <location>
        <begin position="38"/>
        <end position="55"/>
    </location>
</feature>
<comment type="caution">
    <text evidence="2">The sequence shown here is derived from an EMBL/GenBank/DDBJ whole genome shotgun (WGS) entry which is preliminary data.</text>
</comment>
<proteinExistence type="predicted"/>
<evidence type="ECO:0000313" key="3">
    <source>
        <dbReference type="Proteomes" id="UP000626092"/>
    </source>
</evidence>
<keyword evidence="3" id="KW-1185">Reference proteome</keyword>
<protein>
    <recommendedName>
        <fullName evidence="4">Mitochondrial protein</fullName>
    </recommendedName>
</protein>
<dbReference type="PANTHER" id="PTHR11439:SF486">
    <property type="entry name" value="RLK (RECEPTOR-LIKE KINASE) PROTEIN, PUTATIVE-RELATED"/>
    <property type="match status" value="1"/>
</dbReference>
<dbReference type="CDD" id="cd09272">
    <property type="entry name" value="RNase_HI_RT_Ty1"/>
    <property type="match status" value="1"/>
</dbReference>
<evidence type="ECO:0008006" key="4">
    <source>
        <dbReference type="Google" id="ProtNLM"/>
    </source>
</evidence>
<dbReference type="AlphaFoldDB" id="A0A834LAA9"/>
<dbReference type="OrthoDB" id="418237at2759"/>